<accession>A0ABP0SXT4</accession>
<comment type="caution">
    <text evidence="1">The sequence shown here is derived from an EMBL/GenBank/DDBJ whole genome shotgun (WGS) entry which is preliminary data.</text>
</comment>
<dbReference type="EMBL" id="CAXAMN010028628">
    <property type="protein sequence ID" value="CAK9117265.1"/>
    <property type="molecule type" value="Genomic_DNA"/>
</dbReference>
<keyword evidence="2" id="KW-1185">Reference proteome</keyword>
<protein>
    <submittedName>
        <fullName evidence="1">Uncharacterized protein</fullName>
    </submittedName>
</protein>
<reference evidence="1 2" key="1">
    <citation type="submission" date="2024-02" db="EMBL/GenBank/DDBJ databases">
        <authorList>
            <person name="Chen Y."/>
            <person name="Shah S."/>
            <person name="Dougan E. K."/>
            <person name="Thang M."/>
            <person name="Chan C."/>
        </authorList>
    </citation>
    <scope>NUCLEOTIDE SEQUENCE [LARGE SCALE GENOMIC DNA]</scope>
</reference>
<name>A0ABP0SXT4_9DINO</name>
<evidence type="ECO:0000313" key="1">
    <source>
        <dbReference type="EMBL" id="CAK9117265.1"/>
    </source>
</evidence>
<proteinExistence type="predicted"/>
<sequence length="324" mass="35226">MPSCCGLWDLYHVLVNLWGRRHCEVQLLDAVCMGRDKWLGGELGQDGCVYGIPGSASRVLKITPSTREVELCGPEMTGKFKWLRGISLDGCIYGRVRCSSPCTIMRSNLPGVPTNSAQVLQITCATGQVDLIGEVFKGDWKWHGGVYCPQDQSIYGIPCNAECVLKISKGSVTTFAHDSPVLKGRCKWYGGLLGCDGCIYGIPNCAPSVLKIDPHSQEVINIGPTFSQGGQKWHGGVVGKDGCIYGIPSHADAVLKIEPSTGSVRTIGQPIESGTLDIFGLVNGGRRSVGQRFEIWCAALSLEWLRNIYKHRSQIIKPELFGLL</sequence>
<organism evidence="1 2">
    <name type="scientific">Durusdinium trenchii</name>
    <dbReference type="NCBI Taxonomy" id="1381693"/>
    <lineage>
        <taxon>Eukaryota</taxon>
        <taxon>Sar</taxon>
        <taxon>Alveolata</taxon>
        <taxon>Dinophyceae</taxon>
        <taxon>Suessiales</taxon>
        <taxon>Symbiodiniaceae</taxon>
        <taxon>Durusdinium</taxon>
    </lineage>
</organism>
<dbReference type="Proteomes" id="UP001642484">
    <property type="component" value="Unassembled WGS sequence"/>
</dbReference>
<gene>
    <name evidence="1" type="ORF">CCMP2556_LOCUS54628</name>
</gene>
<evidence type="ECO:0000313" key="2">
    <source>
        <dbReference type="Proteomes" id="UP001642484"/>
    </source>
</evidence>